<feature type="binding site" evidence="13">
    <location>
        <position position="255"/>
    </location>
    <ligand>
        <name>sn-glycerol 3-phosphate</name>
        <dbReference type="ChEBI" id="CHEBI:57597"/>
    </ligand>
</feature>
<dbReference type="PANTHER" id="PTHR11728">
    <property type="entry name" value="GLYCEROL-3-PHOSPHATE DEHYDROGENASE"/>
    <property type="match status" value="1"/>
</dbReference>
<feature type="binding site" evidence="13">
    <location>
        <position position="106"/>
    </location>
    <ligand>
        <name>sn-glycerol 3-phosphate</name>
        <dbReference type="ChEBI" id="CHEBI:57597"/>
    </ligand>
</feature>
<dbReference type="GO" id="GO:0046168">
    <property type="term" value="P:glycerol-3-phosphate catabolic process"/>
    <property type="evidence" value="ECO:0007669"/>
    <property type="project" value="InterPro"/>
</dbReference>
<keyword evidence="5 13" id="KW-0520">NAD</keyword>
<feature type="binding site" evidence="15">
    <location>
        <begin position="256"/>
        <end position="257"/>
    </location>
    <ligand>
        <name>substrate</name>
    </ligand>
</feature>
<evidence type="ECO:0000256" key="13">
    <source>
        <dbReference type="HAMAP-Rule" id="MF_00394"/>
    </source>
</evidence>
<feature type="binding site" evidence="13">
    <location>
        <position position="257"/>
    </location>
    <ligand>
        <name>sn-glycerol 3-phosphate</name>
        <dbReference type="ChEBI" id="CHEBI:57597"/>
    </ligand>
</feature>
<keyword evidence="6 13" id="KW-0443">Lipid metabolism</keyword>
<feature type="binding site" evidence="13">
    <location>
        <position position="282"/>
    </location>
    <ligand>
        <name>NADPH</name>
        <dbReference type="ChEBI" id="CHEBI:57783"/>
    </ligand>
</feature>
<comment type="subcellular location">
    <subcellularLocation>
        <location evidence="13">Cytoplasm</location>
    </subcellularLocation>
</comment>
<keyword evidence="13" id="KW-0963">Cytoplasm</keyword>
<comment type="catalytic activity">
    <reaction evidence="13">
        <text>sn-glycerol 3-phosphate + NAD(+) = dihydroxyacetone phosphate + NADH + H(+)</text>
        <dbReference type="Rhea" id="RHEA:11092"/>
        <dbReference type="ChEBI" id="CHEBI:15378"/>
        <dbReference type="ChEBI" id="CHEBI:57540"/>
        <dbReference type="ChEBI" id="CHEBI:57597"/>
        <dbReference type="ChEBI" id="CHEBI:57642"/>
        <dbReference type="ChEBI" id="CHEBI:57945"/>
        <dbReference type="EC" id="1.1.1.94"/>
    </reaction>
</comment>
<feature type="binding site" evidence="13">
    <location>
        <position position="106"/>
    </location>
    <ligand>
        <name>NADPH</name>
        <dbReference type="ChEBI" id="CHEBI:57783"/>
    </ligand>
</feature>
<proteinExistence type="inferred from homology"/>
<dbReference type="InterPro" id="IPR006109">
    <property type="entry name" value="G3P_DH_NAD-dep_C"/>
</dbReference>
<feature type="binding site" evidence="13">
    <location>
        <position position="32"/>
    </location>
    <ligand>
        <name>NADPH</name>
        <dbReference type="ChEBI" id="CHEBI:57783"/>
    </ligand>
</feature>
<dbReference type="GO" id="GO:0006650">
    <property type="term" value="P:glycerophospholipid metabolic process"/>
    <property type="evidence" value="ECO:0007669"/>
    <property type="project" value="UniProtKB-UniRule"/>
</dbReference>
<dbReference type="FunFam" id="1.10.1040.10:FF:000001">
    <property type="entry name" value="Glycerol-3-phosphate dehydrogenase [NAD(P)+]"/>
    <property type="match status" value="1"/>
</dbReference>
<keyword evidence="13" id="KW-0547">Nucleotide-binding</keyword>
<dbReference type="GO" id="GO:0051287">
    <property type="term" value="F:NAD binding"/>
    <property type="evidence" value="ECO:0007669"/>
    <property type="project" value="InterPro"/>
</dbReference>
<feature type="binding site" evidence="13">
    <location>
        <position position="141"/>
    </location>
    <ligand>
        <name>NADPH</name>
        <dbReference type="ChEBI" id="CHEBI:57783"/>
    </ligand>
</feature>
<dbReference type="PIRSF" id="PIRSF000114">
    <property type="entry name" value="Glycerol-3-P_dh"/>
    <property type="match status" value="1"/>
</dbReference>
<dbReference type="GO" id="GO:0047952">
    <property type="term" value="F:glycerol-3-phosphate dehydrogenase [NAD(P)+] activity"/>
    <property type="evidence" value="ECO:0007669"/>
    <property type="project" value="UniProtKB-UniRule"/>
</dbReference>
<dbReference type="NCBIfam" id="NF000942">
    <property type="entry name" value="PRK00094.1-4"/>
    <property type="match status" value="1"/>
</dbReference>
<dbReference type="RefSeq" id="WP_341473755.1">
    <property type="nucleotide sequence ID" value="NZ_WHYR01000009.1"/>
</dbReference>
<dbReference type="NCBIfam" id="NF000941">
    <property type="entry name" value="PRK00094.1-3"/>
    <property type="match status" value="1"/>
</dbReference>
<feature type="binding site" evidence="13">
    <location>
        <position position="137"/>
    </location>
    <ligand>
        <name>sn-glycerol 3-phosphate</name>
        <dbReference type="ChEBI" id="CHEBI:57597"/>
    </ligand>
</feature>
<evidence type="ECO:0000256" key="1">
    <source>
        <dbReference type="ARBA" id="ARBA00011009"/>
    </source>
</evidence>
<keyword evidence="3 13" id="KW-0521">NADP</keyword>
<keyword evidence="2 13" id="KW-0444">Lipid biosynthesis</keyword>
<feature type="domain" description="Glycerol-3-phosphate dehydrogenase NAD-dependent C-terminal" evidence="19">
    <location>
        <begin position="181"/>
        <end position="321"/>
    </location>
</feature>
<evidence type="ECO:0000256" key="10">
    <source>
        <dbReference type="ARBA" id="ARBA00066687"/>
    </source>
</evidence>
<feature type="binding site" evidence="13">
    <location>
        <position position="280"/>
    </location>
    <ligand>
        <name>NADPH</name>
        <dbReference type="ChEBI" id="CHEBI:57783"/>
    </ligand>
</feature>
<organism evidence="20 21">
    <name type="scientific">Desulfofundulus thermobenzoicus</name>
    <dbReference type="NCBI Taxonomy" id="29376"/>
    <lineage>
        <taxon>Bacteria</taxon>
        <taxon>Bacillati</taxon>
        <taxon>Bacillota</taxon>
        <taxon>Clostridia</taxon>
        <taxon>Eubacteriales</taxon>
        <taxon>Peptococcaceae</taxon>
        <taxon>Desulfofundulus</taxon>
    </lineage>
</organism>
<evidence type="ECO:0000256" key="8">
    <source>
        <dbReference type="ARBA" id="ARBA00023264"/>
    </source>
</evidence>
<feature type="binding site" evidence="13">
    <location>
        <position position="256"/>
    </location>
    <ligand>
        <name>NADPH</name>
        <dbReference type="ChEBI" id="CHEBI:57783"/>
    </ligand>
</feature>
<feature type="binding site" evidence="16">
    <location>
        <position position="141"/>
    </location>
    <ligand>
        <name>NAD(+)</name>
        <dbReference type="ChEBI" id="CHEBI:57540"/>
    </ligand>
</feature>
<comment type="catalytic activity">
    <reaction evidence="9">
        <text>sn-glycerol 3-phosphate + NADP(+) = dihydroxyacetone phosphate + NADPH + H(+)</text>
        <dbReference type="Rhea" id="RHEA:11096"/>
        <dbReference type="ChEBI" id="CHEBI:15378"/>
        <dbReference type="ChEBI" id="CHEBI:57597"/>
        <dbReference type="ChEBI" id="CHEBI:57642"/>
        <dbReference type="ChEBI" id="CHEBI:57783"/>
        <dbReference type="ChEBI" id="CHEBI:58349"/>
        <dbReference type="EC" id="1.1.1.94"/>
    </reaction>
    <physiologicalReaction direction="right-to-left" evidence="9">
        <dbReference type="Rhea" id="RHEA:11098"/>
    </physiologicalReaction>
</comment>
<dbReference type="InterPro" id="IPR036291">
    <property type="entry name" value="NAD(P)-bd_dom_sf"/>
</dbReference>
<dbReference type="GO" id="GO:0005975">
    <property type="term" value="P:carbohydrate metabolic process"/>
    <property type="evidence" value="ECO:0007669"/>
    <property type="project" value="InterPro"/>
</dbReference>
<feature type="binding site" evidence="13">
    <location>
        <position position="49"/>
    </location>
    <ligand>
        <name>NADPH</name>
        <dbReference type="ChEBI" id="CHEBI:57783"/>
    </ligand>
</feature>
<dbReference type="InterPro" id="IPR013328">
    <property type="entry name" value="6PGD_dom2"/>
</dbReference>
<dbReference type="AlphaFoldDB" id="A0A6N7INK3"/>
<dbReference type="PANTHER" id="PTHR11728:SF1">
    <property type="entry name" value="GLYCEROL-3-PHOSPHATE DEHYDROGENASE [NAD(+)] 2, CHLOROPLASTIC"/>
    <property type="match status" value="1"/>
</dbReference>
<evidence type="ECO:0000256" key="12">
    <source>
        <dbReference type="ARBA" id="ARBA00080511"/>
    </source>
</evidence>
<evidence type="ECO:0000256" key="14">
    <source>
        <dbReference type="PIRSR" id="PIRSR000114-1"/>
    </source>
</evidence>
<dbReference type="Gene3D" id="1.10.1040.10">
    <property type="entry name" value="N-(1-d-carboxylethyl)-l-norvaline Dehydrogenase, domain 2"/>
    <property type="match status" value="1"/>
</dbReference>
<dbReference type="Pfam" id="PF07479">
    <property type="entry name" value="NAD_Gly3P_dh_C"/>
    <property type="match status" value="1"/>
</dbReference>
<keyword evidence="7 13" id="KW-0594">Phospholipid biosynthesis</keyword>
<keyword evidence="4 13" id="KW-0560">Oxidoreductase</keyword>
<dbReference type="Pfam" id="PF01210">
    <property type="entry name" value="NAD_Gly3P_dh_N"/>
    <property type="match status" value="1"/>
</dbReference>
<evidence type="ECO:0000256" key="7">
    <source>
        <dbReference type="ARBA" id="ARBA00023209"/>
    </source>
</evidence>
<dbReference type="Proteomes" id="UP000441717">
    <property type="component" value="Unassembled WGS sequence"/>
</dbReference>
<evidence type="ECO:0000256" key="11">
    <source>
        <dbReference type="ARBA" id="ARBA00069372"/>
    </source>
</evidence>
<evidence type="ECO:0000256" key="9">
    <source>
        <dbReference type="ARBA" id="ARBA00052716"/>
    </source>
</evidence>
<dbReference type="PRINTS" id="PR00077">
    <property type="entry name" value="GPDHDRGNASE"/>
</dbReference>
<dbReference type="GO" id="GO:0008654">
    <property type="term" value="P:phospholipid biosynthetic process"/>
    <property type="evidence" value="ECO:0007669"/>
    <property type="project" value="UniProtKB-KW"/>
</dbReference>
<keyword evidence="8 13" id="KW-1208">Phospholipid metabolism</keyword>
<dbReference type="HAMAP" id="MF_00394">
    <property type="entry name" value="NAD_Glyc3P_dehydrog"/>
    <property type="match status" value="1"/>
</dbReference>
<dbReference type="EC" id="1.1.1.94" evidence="10 13"/>
<comment type="pathway">
    <text evidence="13">Membrane lipid metabolism; glycerophospholipid metabolism.</text>
</comment>
<evidence type="ECO:0000256" key="15">
    <source>
        <dbReference type="PIRSR" id="PIRSR000114-2"/>
    </source>
</evidence>
<dbReference type="SUPFAM" id="SSF51735">
    <property type="entry name" value="NAD(P)-binding Rossmann-fold domains"/>
    <property type="match status" value="1"/>
</dbReference>
<evidence type="ECO:0000256" key="4">
    <source>
        <dbReference type="ARBA" id="ARBA00023002"/>
    </source>
</evidence>
<feature type="binding site" evidence="13">
    <location>
        <position position="12"/>
    </location>
    <ligand>
        <name>NADPH</name>
        <dbReference type="ChEBI" id="CHEBI:57783"/>
    </ligand>
</feature>
<dbReference type="InterPro" id="IPR008927">
    <property type="entry name" value="6-PGluconate_DH-like_C_sf"/>
</dbReference>
<dbReference type="InterPro" id="IPR006168">
    <property type="entry name" value="G3P_DH_NAD-dep"/>
</dbReference>
<comment type="caution">
    <text evidence="20">The sequence shown here is derived from an EMBL/GenBank/DDBJ whole genome shotgun (WGS) entry which is preliminary data.</text>
</comment>
<dbReference type="GO" id="GO:0046167">
    <property type="term" value="P:glycerol-3-phosphate biosynthetic process"/>
    <property type="evidence" value="ECO:0007669"/>
    <property type="project" value="UniProtKB-UniRule"/>
</dbReference>
<evidence type="ECO:0000259" key="18">
    <source>
        <dbReference type="Pfam" id="PF01210"/>
    </source>
</evidence>
<dbReference type="GO" id="GO:0005829">
    <property type="term" value="C:cytosol"/>
    <property type="evidence" value="ECO:0007669"/>
    <property type="project" value="TreeGrafter"/>
</dbReference>
<feature type="binding site" evidence="16">
    <location>
        <position position="256"/>
    </location>
    <ligand>
        <name>NAD(+)</name>
        <dbReference type="ChEBI" id="CHEBI:57540"/>
    </ligand>
</feature>
<feature type="binding site" evidence="13">
    <location>
        <position position="245"/>
    </location>
    <ligand>
        <name>sn-glycerol 3-phosphate</name>
        <dbReference type="ChEBI" id="CHEBI:57597"/>
    </ligand>
</feature>
<accession>A0A6N7INK3</accession>
<comment type="similarity">
    <text evidence="1 13 17">Belongs to the NAD-dependent glycerol-3-phosphate dehydrogenase family.</text>
</comment>
<evidence type="ECO:0000313" key="21">
    <source>
        <dbReference type="Proteomes" id="UP000441717"/>
    </source>
</evidence>
<dbReference type="InterPro" id="IPR011128">
    <property type="entry name" value="G3P_DH_NAD-dep_N"/>
</dbReference>
<protein>
    <recommendedName>
        <fullName evidence="11 13">Glycerol-3-phosphate dehydrogenase [NAD(P)+]</fullName>
        <ecNumber evidence="10 13">1.1.1.94</ecNumber>
    </recommendedName>
    <alternativeName>
        <fullName evidence="13">NAD(P)(+)-dependent glycerol-3-phosphate dehydrogenase</fullName>
    </alternativeName>
    <alternativeName>
        <fullName evidence="12 13">NAD(P)H-dependent dihydroxyacetone-phosphate reductase</fullName>
    </alternativeName>
</protein>
<evidence type="ECO:0000256" key="6">
    <source>
        <dbReference type="ARBA" id="ARBA00023098"/>
    </source>
</evidence>
<feature type="binding site" evidence="15">
    <location>
        <position position="106"/>
    </location>
    <ligand>
        <name>substrate</name>
    </ligand>
</feature>
<feature type="domain" description="Glycerol-3-phosphate dehydrogenase NAD-dependent N-terminal" evidence="18">
    <location>
        <begin position="3"/>
        <end position="160"/>
    </location>
</feature>
<reference evidence="20 21" key="1">
    <citation type="submission" date="2019-10" db="EMBL/GenBank/DDBJ databases">
        <title>Comparative genomics of sulfur disproportionating microorganisms.</title>
        <authorList>
            <person name="Ward L.M."/>
            <person name="Bertran E."/>
            <person name="Johnston D."/>
        </authorList>
    </citation>
    <scope>NUCLEOTIDE SEQUENCE [LARGE SCALE GENOMIC DNA]</scope>
    <source>
        <strain evidence="20 21">DSM 14055</strain>
    </source>
</reference>
<name>A0A6N7INK3_9FIRM</name>
<dbReference type="SUPFAM" id="SSF48179">
    <property type="entry name" value="6-phosphogluconate dehydrogenase C-terminal domain-like"/>
    <property type="match status" value="1"/>
</dbReference>
<evidence type="ECO:0000259" key="19">
    <source>
        <dbReference type="Pfam" id="PF07479"/>
    </source>
</evidence>
<feature type="binding site" evidence="13">
    <location>
        <position position="192"/>
    </location>
    <ligand>
        <name>sn-glycerol 3-phosphate</name>
        <dbReference type="ChEBI" id="CHEBI:57597"/>
    </ligand>
</feature>
<evidence type="ECO:0000256" key="3">
    <source>
        <dbReference type="ARBA" id="ARBA00022857"/>
    </source>
</evidence>
<dbReference type="PROSITE" id="PS00957">
    <property type="entry name" value="NAD_G3PDH"/>
    <property type="match status" value="1"/>
</dbReference>
<comment type="function">
    <text evidence="13">Catalyzes the reduction of the glycolytic intermediate dihydroxyacetone phosphate (DHAP) to sn-glycerol 3-phosphate (G3P), the key precursor for phospholipid synthesis.</text>
</comment>
<feature type="active site" description="Proton acceptor" evidence="13 14">
    <location>
        <position position="192"/>
    </location>
</feature>
<evidence type="ECO:0000256" key="5">
    <source>
        <dbReference type="ARBA" id="ARBA00023027"/>
    </source>
</evidence>
<sequence>MDKVAILGAGSWATALAVLLAGKGMQVSMWSRREDLARQIREAGENGRYLPGVAVPPEIQVTVDLPRVLERAGAVVCGVPSHAFRPVLRQALPLLPPGVMVINAAKGIEEDTLQPLSRVFTGEAGEDNAGRYVVLSGPSHAEEVGRGLPTAVVVAGRDPQTTGRAQELFMTPSFRVYTNPDVTGVELGGALKNIIALGTGIADGLGFGDNTRAALMTRGLAEITRLGMALGANPLTFAGLAGVGDLIVTCTSMHSRNRRAGMEIGRGKSLAEAVASVHMVVEGVRTTRAAYRLAARYRVEMPITEQIYRVLFEGLSPRAAVTNLMTRGRRHEMEEVAMAAALVRWQTGPRPG</sequence>
<feature type="binding site" evidence="13">
    <location>
        <position position="139"/>
    </location>
    <ligand>
        <name>sn-glycerol 3-phosphate</name>
        <dbReference type="ChEBI" id="CHEBI:57597"/>
    </ligand>
</feature>
<keyword evidence="21" id="KW-1185">Reference proteome</keyword>
<dbReference type="NCBIfam" id="NF000940">
    <property type="entry name" value="PRK00094.1-2"/>
    <property type="match status" value="1"/>
</dbReference>
<gene>
    <name evidence="13" type="primary">gpsA</name>
    <name evidence="20" type="ORF">GFC01_04760</name>
</gene>
<evidence type="ECO:0000256" key="2">
    <source>
        <dbReference type="ARBA" id="ARBA00022516"/>
    </source>
</evidence>
<dbReference type="UniPathway" id="UPA00940"/>
<feature type="binding site" evidence="13">
    <location>
        <position position="256"/>
    </location>
    <ligand>
        <name>sn-glycerol 3-phosphate</name>
        <dbReference type="ChEBI" id="CHEBI:57597"/>
    </ligand>
</feature>
<evidence type="ECO:0000256" key="17">
    <source>
        <dbReference type="RuleBase" id="RU000437"/>
    </source>
</evidence>
<feature type="binding site" evidence="13">
    <location>
        <position position="33"/>
    </location>
    <ligand>
        <name>NADPH</name>
        <dbReference type="ChEBI" id="CHEBI:57783"/>
    </ligand>
</feature>
<feature type="binding site" evidence="13">
    <location>
        <position position="11"/>
    </location>
    <ligand>
        <name>NADPH</name>
        <dbReference type="ChEBI" id="CHEBI:57783"/>
    </ligand>
</feature>
<dbReference type="FunFam" id="3.40.50.720:FF:000019">
    <property type="entry name" value="Glycerol-3-phosphate dehydrogenase [NAD(P)+]"/>
    <property type="match status" value="1"/>
</dbReference>
<evidence type="ECO:0000313" key="20">
    <source>
        <dbReference type="EMBL" id="MQL51582.1"/>
    </source>
</evidence>
<dbReference type="EMBL" id="WHYR01000009">
    <property type="protein sequence ID" value="MQL51582.1"/>
    <property type="molecule type" value="Genomic_DNA"/>
</dbReference>
<evidence type="ECO:0000256" key="16">
    <source>
        <dbReference type="PIRSR" id="PIRSR000114-3"/>
    </source>
</evidence>
<dbReference type="Gene3D" id="3.40.50.720">
    <property type="entry name" value="NAD(P)-binding Rossmann-like Domain"/>
    <property type="match status" value="1"/>
</dbReference>